<proteinExistence type="predicted"/>
<reference evidence="3" key="1">
    <citation type="submission" date="2019-12" db="EMBL/GenBank/DDBJ databases">
        <title>Genome sequencing and annotation of Brassica cretica.</title>
        <authorList>
            <person name="Studholme D.J."/>
            <person name="Sarris P.F."/>
        </authorList>
    </citation>
    <scope>NUCLEOTIDE SEQUENCE</scope>
    <source>
        <strain evidence="3">PFS-001/15</strain>
        <strain evidence="2">PFS-102/07</strain>
        <tissue evidence="3">Leaf</tissue>
    </source>
</reference>
<accession>A0A8S9KQP8</accession>
<sequence>MQIVREEEGWPDSTSYGQESLKERGEKGEGQTPLSMAWTALQANAVQKSVSWEFKGRDERPLHGSYHYFHVSVSCGAVKAKYGMALEDHML</sequence>
<dbReference type="Proteomes" id="UP000712281">
    <property type="component" value="Unassembled WGS sequence"/>
</dbReference>
<dbReference type="EMBL" id="QGKY02001250">
    <property type="protein sequence ID" value="KAF2564869.1"/>
    <property type="molecule type" value="Genomic_DNA"/>
</dbReference>
<evidence type="ECO:0000313" key="4">
    <source>
        <dbReference type="Proteomes" id="UP000712281"/>
    </source>
</evidence>
<gene>
    <name evidence="3" type="ORF">F2Q68_00010551</name>
    <name evidence="2" type="ORF">F2Q70_00017614</name>
</gene>
<comment type="caution">
    <text evidence="3">The sequence shown here is derived from an EMBL/GenBank/DDBJ whole genome shotgun (WGS) entry which is preliminary data.</text>
</comment>
<dbReference type="EMBL" id="QGKW02000717">
    <property type="protein sequence ID" value="KAF2595758.1"/>
    <property type="molecule type" value="Genomic_DNA"/>
</dbReference>
<name>A0A8S9KQP8_BRACR</name>
<feature type="region of interest" description="Disordered" evidence="1">
    <location>
        <begin position="1"/>
        <end position="32"/>
    </location>
</feature>
<organism evidence="3 4">
    <name type="scientific">Brassica cretica</name>
    <name type="common">Mustard</name>
    <dbReference type="NCBI Taxonomy" id="69181"/>
    <lineage>
        <taxon>Eukaryota</taxon>
        <taxon>Viridiplantae</taxon>
        <taxon>Streptophyta</taxon>
        <taxon>Embryophyta</taxon>
        <taxon>Tracheophyta</taxon>
        <taxon>Spermatophyta</taxon>
        <taxon>Magnoliopsida</taxon>
        <taxon>eudicotyledons</taxon>
        <taxon>Gunneridae</taxon>
        <taxon>Pentapetalae</taxon>
        <taxon>rosids</taxon>
        <taxon>malvids</taxon>
        <taxon>Brassicales</taxon>
        <taxon>Brassicaceae</taxon>
        <taxon>Brassiceae</taxon>
        <taxon>Brassica</taxon>
    </lineage>
</organism>
<protein>
    <submittedName>
        <fullName evidence="3">Uncharacterized protein</fullName>
    </submittedName>
</protein>
<evidence type="ECO:0000256" key="1">
    <source>
        <dbReference type="SAM" id="MobiDB-lite"/>
    </source>
</evidence>
<evidence type="ECO:0000313" key="2">
    <source>
        <dbReference type="EMBL" id="KAF2564869.1"/>
    </source>
</evidence>
<evidence type="ECO:0000313" key="3">
    <source>
        <dbReference type="EMBL" id="KAF2595758.1"/>
    </source>
</evidence>
<feature type="compositionally biased region" description="Basic and acidic residues" evidence="1">
    <location>
        <begin position="20"/>
        <end position="29"/>
    </location>
</feature>
<dbReference type="AlphaFoldDB" id="A0A8S9KQP8"/>